<evidence type="ECO:0000256" key="1">
    <source>
        <dbReference type="SAM" id="MobiDB-lite"/>
    </source>
</evidence>
<feature type="region of interest" description="Disordered" evidence="1">
    <location>
        <begin position="100"/>
        <end position="124"/>
    </location>
</feature>
<dbReference type="AlphaFoldDB" id="A0AAE2CPJ6"/>
<comment type="caution">
    <text evidence="2">The sequence shown here is derived from an EMBL/GenBank/DDBJ whole genome shotgun (WGS) entry which is preliminary data.</text>
</comment>
<reference evidence="2" key="1">
    <citation type="submission" date="2020-06" db="EMBL/GenBank/DDBJ databases">
        <authorList>
            <person name="Li T."/>
            <person name="Hu X."/>
            <person name="Zhang T."/>
            <person name="Song X."/>
            <person name="Zhang H."/>
            <person name="Dai N."/>
            <person name="Sheng W."/>
            <person name="Hou X."/>
            <person name="Wei L."/>
        </authorList>
    </citation>
    <scope>NUCLEOTIDE SEQUENCE</scope>
    <source>
        <strain evidence="2">3651</strain>
        <tissue evidence="2">Leaf</tissue>
    </source>
</reference>
<dbReference type="Proteomes" id="UP001293254">
    <property type="component" value="Unassembled WGS sequence"/>
</dbReference>
<dbReference type="EMBL" id="JACGWO010000004">
    <property type="protein sequence ID" value="KAK4429816.1"/>
    <property type="molecule type" value="Genomic_DNA"/>
</dbReference>
<name>A0AAE2CPJ6_9LAMI</name>
<protein>
    <submittedName>
        <fullName evidence="2">Uncharacterized protein</fullName>
    </submittedName>
</protein>
<feature type="compositionally biased region" description="Low complexity" evidence="1">
    <location>
        <begin position="102"/>
        <end position="122"/>
    </location>
</feature>
<evidence type="ECO:0000313" key="2">
    <source>
        <dbReference type="EMBL" id="KAK4429816.1"/>
    </source>
</evidence>
<organism evidence="2 3">
    <name type="scientific">Sesamum alatum</name>
    <dbReference type="NCBI Taxonomy" id="300844"/>
    <lineage>
        <taxon>Eukaryota</taxon>
        <taxon>Viridiplantae</taxon>
        <taxon>Streptophyta</taxon>
        <taxon>Embryophyta</taxon>
        <taxon>Tracheophyta</taxon>
        <taxon>Spermatophyta</taxon>
        <taxon>Magnoliopsida</taxon>
        <taxon>eudicotyledons</taxon>
        <taxon>Gunneridae</taxon>
        <taxon>Pentapetalae</taxon>
        <taxon>asterids</taxon>
        <taxon>lamiids</taxon>
        <taxon>Lamiales</taxon>
        <taxon>Pedaliaceae</taxon>
        <taxon>Sesamum</taxon>
    </lineage>
</organism>
<accession>A0AAE2CPJ6</accession>
<evidence type="ECO:0000313" key="3">
    <source>
        <dbReference type="Proteomes" id="UP001293254"/>
    </source>
</evidence>
<feature type="region of interest" description="Disordered" evidence="1">
    <location>
        <begin position="137"/>
        <end position="159"/>
    </location>
</feature>
<reference evidence="2" key="2">
    <citation type="journal article" date="2024" name="Plant">
        <title>Genomic evolution and insights into agronomic trait innovations of Sesamum species.</title>
        <authorList>
            <person name="Miao H."/>
            <person name="Wang L."/>
            <person name="Qu L."/>
            <person name="Liu H."/>
            <person name="Sun Y."/>
            <person name="Le M."/>
            <person name="Wang Q."/>
            <person name="Wei S."/>
            <person name="Zheng Y."/>
            <person name="Lin W."/>
            <person name="Duan Y."/>
            <person name="Cao H."/>
            <person name="Xiong S."/>
            <person name="Wang X."/>
            <person name="Wei L."/>
            <person name="Li C."/>
            <person name="Ma Q."/>
            <person name="Ju M."/>
            <person name="Zhao R."/>
            <person name="Li G."/>
            <person name="Mu C."/>
            <person name="Tian Q."/>
            <person name="Mei H."/>
            <person name="Zhang T."/>
            <person name="Gao T."/>
            <person name="Zhang H."/>
        </authorList>
    </citation>
    <scope>NUCLEOTIDE SEQUENCE</scope>
    <source>
        <strain evidence="2">3651</strain>
    </source>
</reference>
<feature type="region of interest" description="Disordered" evidence="1">
    <location>
        <begin position="1"/>
        <end position="49"/>
    </location>
</feature>
<keyword evidence="3" id="KW-1185">Reference proteome</keyword>
<proteinExistence type="predicted"/>
<sequence>MNARVAELARHLRRRNSPAAAPLPPNVEVAALPAGDQPSGSSELPTSAPIEVVPGDAHVTLGPVAIIPPGARAAIDIPSSGSKSTDGEVKVAQVLVNQAEQRSASVKASAPAKAKAPASRASEQNVVWPRMRLRRKKILDTSRTSSRGGSKLARTSRPRAVGSLKWRARSSIQSGRFLRAVLCCVP</sequence>
<gene>
    <name evidence="2" type="ORF">Salat_1282300</name>
</gene>